<evidence type="ECO:0000313" key="8">
    <source>
        <dbReference type="Proteomes" id="UP000034140"/>
    </source>
</evidence>
<evidence type="ECO:0000259" key="6">
    <source>
        <dbReference type="PROSITE" id="PS50255"/>
    </source>
</evidence>
<organism evidence="7 8">
    <name type="scientific">candidate division WS6 bacterium GW2011_GWC1_36_11</name>
    <dbReference type="NCBI Taxonomy" id="1619090"/>
    <lineage>
        <taxon>Bacteria</taxon>
        <taxon>Candidatus Dojkabacteria</taxon>
    </lineage>
</organism>
<dbReference type="PANTHER" id="PTHR19359">
    <property type="entry name" value="CYTOCHROME B5"/>
    <property type="match status" value="1"/>
</dbReference>
<keyword evidence="2" id="KW-0479">Metal-binding</keyword>
<dbReference type="SMART" id="SM01117">
    <property type="entry name" value="Cyt-b5"/>
    <property type="match status" value="1"/>
</dbReference>
<dbReference type="AlphaFoldDB" id="A0A0G0DUW9"/>
<comment type="similarity">
    <text evidence="4">Belongs to the cytochrome b5 family.</text>
</comment>
<accession>A0A0G0DUW9</accession>
<comment type="caution">
    <text evidence="7">The sequence shown here is derived from an EMBL/GenBank/DDBJ whole genome shotgun (WGS) entry which is preliminary data.</text>
</comment>
<keyword evidence="5" id="KW-0812">Transmembrane</keyword>
<evidence type="ECO:0000256" key="2">
    <source>
        <dbReference type="ARBA" id="ARBA00022723"/>
    </source>
</evidence>
<feature type="transmembrane region" description="Helical" evidence="5">
    <location>
        <begin position="231"/>
        <end position="251"/>
    </location>
</feature>
<proteinExistence type="inferred from homology"/>
<dbReference type="GO" id="GO:0046872">
    <property type="term" value="F:metal ion binding"/>
    <property type="evidence" value="ECO:0007669"/>
    <property type="project" value="UniProtKB-KW"/>
</dbReference>
<dbReference type="GO" id="GO:0020037">
    <property type="term" value="F:heme binding"/>
    <property type="evidence" value="ECO:0007669"/>
    <property type="project" value="TreeGrafter"/>
</dbReference>
<dbReference type="EMBL" id="LBRE01000005">
    <property type="protein sequence ID" value="KKP92766.1"/>
    <property type="molecule type" value="Genomic_DNA"/>
</dbReference>
<dbReference type="SUPFAM" id="SSF55856">
    <property type="entry name" value="Cytochrome b5-like heme/steroid binding domain"/>
    <property type="match status" value="1"/>
</dbReference>
<evidence type="ECO:0000256" key="3">
    <source>
        <dbReference type="ARBA" id="ARBA00023004"/>
    </source>
</evidence>
<evidence type="ECO:0000256" key="4">
    <source>
        <dbReference type="ARBA" id="ARBA00038168"/>
    </source>
</evidence>
<protein>
    <recommendedName>
        <fullName evidence="6">Cytochrome b5 heme-binding domain-containing protein</fullName>
    </recommendedName>
</protein>
<dbReference type="PROSITE" id="PS50255">
    <property type="entry name" value="CYTOCHROME_B5_2"/>
    <property type="match status" value="1"/>
</dbReference>
<sequence>MYIRFLYPYTMKKHNKSTAIFTLVFTSLFFAHQIIASSGYTKAEVAKHNTSSSCWTIYNGGVYDITTYLALHNNNYYNITPWCGTDITSNYNATGHSAKASNLLATFKIGVLTTTPTTTSTPSSTSTTKTDDDAVIVTPVVETTTPTVTDTNTTAVLDVTSHNPYNLLLPLILGIILYWGSLLIFSKKLKQFNAFWNTLLILTFLIPSFGFGIFMMLQYQFPSLMKIDFRFLYWHVELSVFMGVLAMSHFIRRLKIYLMQLKTR</sequence>
<keyword evidence="5" id="KW-1133">Transmembrane helix</keyword>
<feature type="transmembrane region" description="Helical" evidence="5">
    <location>
        <begin position="167"/>
        <end position="186"/>
    </location>
</feature>
<evidence type="ECO:0000313" key="7">
    <source>
        <dbReference type="EMBL" id="KKP92766.1"/>
    </source>
</evidence>
<name>A0A0G0DUW9_9BACT</name>
<dbReference type="InterPro" id="IPR036400">
    <property type="entry name" value="Cyt_B5-like_heme/steroid_sf"/>
</dbReference>
<feature type="domain" description="Cytochrome b5 heme-binding" evidence="6">
    <location>
        <begin position="37"/>
        <end position="113"/>
    </location>
</feature>
<dbReference type="Proteomes" id="UP000034140">
    <property type="component" value="Unassembled WGS sequence"/>
</dbReference>
<reference evidence="7 8" key="1">
    <citation type="journal article" date="2015" name="Nature">
        <title>rRNA introns, odd ribosomes, and small enigmatic genomes across a large radiation of phyla.</title>
        <authorList>
            <person name="Brown C.T."/>
            <person name="Hug L.A."/>
            <person name="Thomas B.C."/>
            <person name="Sharon I."/>
            <person name="Castelle C.J."/>
            <person name="Singh A."/>
            <person name="Wilkins M.J."/>
            <person name="Williams K.H."/>
            <person name="Banfield J.F."/>
        </authorList>
    </citation>
    <scope>NUCLEOTIDE SEQUENCE [LARGE SCALE GENOMIC DNA]</scope>
</reference>
<dbReference type="InterPro" id="IPR050668">
    <property type="entry name" value="Cytochrome_b5"/>
</dbReference>
<dbReference type="Gene3D" id="3.10.120.10">
    <property type="entry name" value="Cytochrome b5-like heme/steroid binding domain"/>
    <property type="match status" value="1"/>
</dbReference>
<dbReference type="Pfam" id="PF00173">
    <property type="entry name" value="Cyt-b5"/>
    <property type="match status" value="1"/>
</dbReference>
<dbReference type="InterPro" id="IPR001199">
    <property type="entry name" value="Cyt_B5-like_heme/steroid-bd"/>
</dbReference>
<evidence type="ECO:0000256" key="5">
    <source>
        <dbReference type="SAM" id="Phobius"/>
    </source>
</evidence>
<dbReference type="GO" id="GO:0016020">
    <property type="term" value="C:membrane"/>
    <property type="evidence" value="ECO:0007669"/>
    <property type="project" value="TreeGrafter"/>
</dbReference>
<feature type="transmembrane region" description="Helical" evidence="5">
    <location>
        <begin position="198"/>
        <end position="219"/>
    </location>
</feature>
<keyword evidence="5" id="KW-0472">Membrane</keyword>
<keyword evidence="1" id="KW-0349">Heme</keyword>
<gene>
    <name evidence="7" type="ORF">UR96_C0005G0005</name>
</gene>
<evidence type="ECO:0000256" key="1">
    <source>
        <dbReference type="ARBA" id="ARBA00022617"/>
    </source>
</evidence>
<keyword evidence="3" id="KW-0408">Iron</keyword>